<reference evidence="3" key="1">
    <citation type="journal article" date="2023" name="Mar. Drugs">
        <title>Gemmata algarum, a Novel Planctomycete Isolated from an Algal Mat, Displays Antimicrobial Activity.</title>
        <authorList>
            <person name="Kumar G."/>
            <person name="Kallscheuer N."/>
            <person name="Kashif M."/>
            <person name="Ahamad S."/>
            <person name="Jagadeeshwari U."/>
            <person name="Pannikurungottu S."/>
            <person name="Haufschild T."/>
            <person name="Kabuu M."/>
            <person name="Sasikala C."/>
            <person name="Jogler C."/>
            <person name="Ramana C."/>
        </authorList>
    </citation>
    <scope>NUCLEOTIDE SEQUENCE [LARGE SCALE GENOMIC DNA]</scope>
    <source>
        <strain evidence="3">JC673</strain>
    </source>
</reference>
<evidence type="ECO:0000313" key="2">
    <source>
        <dbReference type="EMBL" id="MDY3563211.1"/>
    </source>
</evidence>
<keyword evidence="1" id="KW-0732">Signal</keyword>
<proteinExistence type="predicted"/>
<feature type="signal peptide" evidence="1">
    <location>
        <begin position="1"/>
        <end position="21"/>
    </location>
</feature>
<sequence>MRPTLFALPVALVLFCSPVLAQPAPKPLDDKKLVTKVYTVKNLIVGREKGGVVADFDALVKLIFETVSIGEPKPDGTGAQLVERDGGKLEVRTTEKVHHEVKDLLEALESLQDLAIDVKTEVFELDAATYRQLVNALPKGRSKSPVLFAIGREVIGVPESKPEDLELPAAALKLLKSGRIVQTSSARFVNGVDSTVSARKVVIPFKNDPAAISVGTKTSNPLFVKEGFALNALLVVSADRRSVRMKLTESSTAVTGMQKRELFELEGKKAIAQSLDTEDLGTTGSTVVFDGGVAIFKLDYAPKDKVWVVILRPTLFFQSVEDQLKKEGKSMGPR</sequence>
<protein>
    <recommendedName>
        <fullName evidence="4">NolW-like domain-containing protein</fullName>
    </recommendedName>
</protein>
<dbReference type="Proteomes" id="UP001272242">
    <property type="component" value="Unassembled WGS sequence"/>
</dbReference>
<evidence type="ECO:0000256" key="1">
    <source>
        <dbReference type="SAM" id="SignalP"/>
    </source>
</evidence>
<evidence type="ECO:0000313" key="3">
    <source>
        <dbReference type="Proteomes" id="UP001272242"/>
    </source>
</evidence>
<evidence type="ECO:0008006" key="4">
    <source>
        <dbReference type="Google" id="ProtNLM"/>
    </source>
</evidence>
<gene>
    <name evidence="2" type="ORF">R5W23_004710</name>
</gene>
<dbReference type="RefSeq" id="WP_320689445.1">
    <property type="nucleotide sequence ID" value="NZ_JAXBLV010000233.1"/>
</dbReference>
<organism evidence="2 3">
    <name type="scientific">Gemmata algarum</name>
    <dbReference type="NCBI Taxonomy" id="2975278"/>
    <lineage>
        <taxon>Bacteria</taxon>
        <taxon>Pseudomonadati</taxon>
        <taxon>Planctomycetota</taxon>
        <taxon>Planctomycetia</taxon>
        <taxon>Gemmatales</taxon>
        <taxon>Gemmataceae</taxon>
        <taxon>Gemmata</taxon>
    </lineage>
</organism>
<name>A0ABU5F6K1_9BACT</name>
<keyword evidence="3" id="KW-1185">Reference proteome</keyword>
<accession>A0ABU5F6K1</accession>
<comment type="caution">
    <text evidence="2">The sequence shown here is derived from an EMBL/GenBank/DDBJ whole genome shotgun (WGS) entry which is preliminary data.</text>
</comment>
<dbReference type="EMBL" id="JAXBLV010000233">
    <property type="protein sequence ID" value="MDY3563211.1"/>
    <property type="molecule type" value="Genomic_DNA"/>
</dbReference>
<feature type="chain" id="PRO_5047298486" description="NolW-like domain-containing protein" evidence="1">
    <location>
        <begin position="22"/>
        <end position="334"/>
    </location>
</feature>